<evidence type="ECO:0000259" key="2">
    <source>
        <dbReference type="PROSITE" id="PS50004"/>
    </source>
</evidence>
<evidence type="ECO:0000256" key="1">
    <source>
        <dbReference type="SAM" id="MobiDB-lite"/>
    </source>
</evidence>
<dbReference type="InterPro" id="IPR035892">
    <property type="entry name" value="C2_domain_sf"/>
</dbReference>
<reference evidence="3 4" key="1">
    <citation type="journal article" date="2012" name="Nat. Biotechnol.">
        <title>Draft genome sequence of pigeonpea (Cajanus cajan), an orphan legume crop of resource-poor farmers.</title>
        <authorList>
            <person name="Varshney R.K."/>
            <person name="Chen W."/>
            <person name="Li Y."/>
            <person name="Bharti A.K."/>
            <person name="Saxena R.K."/>
            <person name="Schlueter J.A."/>
            <person name="Donoghue M.T."/>
            <person name="Azam S."/>
            <person name="Fan G."/>
            <person name="Whaley A.M."/>
            <person name="Farmer A.D."/>
            <person name="Sheridan J."/>
            <person name="Iwata A."/>
            <person name="Tuteja R."/>
            <person name="Penmetsa R.V."/>
            <person name="Wu W."/>
            <person name="Upadhyaya H.D."/>
            <person name="Yang S.P."/>
            <person name="Shah T."/>
            <person name="Saxena K.B."/>
            <person name="Michael T."/>
            <person name="McCombie W.R."/>
            <person name="Yang B."/>
            <person name="Zhang G."/>
            <person name="Yang H."/>
            <person name="Wang J."/>
            <person name="Spillane C."/>
            <person name="Cook D.R."/>
            <person name="May G.D."/>
            <person name="Xu X."/>
            <person name="Jackson S.A."/>
        </authorList>
    </citation>
    <scope>NUCLEOTIDE SEQUENCE [LARGE SCALE GENOMIC DNA]</scope>
    <source>
        <strain evidence="4">cv. Asha</strain>
    </source>
</reference>
<dbReference type="STRING" id="3821.A0A151T986"/>
<dbReference type="Pfam" id="PF00168">
    <property type="entry name" value="C2"/>
    <property type="match status" value="1"/>
</dbReference>
<dbReference type="Proteomes" id="UP000075243">
    <property type="component" value="Chromosome 7"/>
</dbReference>
<dbReference type="CDD" id="cd04051">
    <property type="entry name" value="C2_SRC2_like"/>
    <property type="match status" value="1"/>
</dbReference>
<dbReference type="PANTHER" id="PTHR32246:SF169">
    <property type="entry name" value="PROTEIN SRC2-LIKE"/>
    <property type="match status" value="1"/>
</dbReference>
<accession>A0A151T986</accession>
<evidence type="ECO:0000313" key="3">
    <source>
        <dbReference type="EMBL" id="KYP63595.1"/>
    </source>
</evidence>
<sequence length="233" mass="26177">MESEPRSIKVKLISCKDVRSFNFFQKLTLYATVFVESEDPKRDLTEEQKQRQRTLTHRDGDGDGSNPEWNHHARFHLAWLPRDSAVDDLFLRFEFRHDGLILGDKLIGECRVALADLIRDADAAERFVSYEVRSAEGKPNGIFNFSYKNTCSYPTVAVPVGSAVYPAAAPPPPPDVMSSPGGGYDCYYPPPPPPPHVAYPYPPPPPPVVHAYPPPFGPQAHHWPPGPCCDRRW</sequence>
<name>A0A151T986_CAJCA</name>
<evidence type="ECO:0000313" key="4">
    <source>
        <dbReference type="Proteomes" id="UP000075243"/>
    </source>
</evidence>
<dbReference type="SMART" id="SM00239">
    <property type="entry name" value="C2"/>
    <property type="match status" value="1"/>
</dbReference>
<feature type="compositionally biased region" description="Basic and acidic residues" evidence="1">
    <location>
        <begin position="41"/>
        <end position="61"/>
    </location>
</feature>
<keyword evidence="4" id="KW-1185">Reference proteome</keyword>
<dbReference type="PROSITE" id="PS50004">
    <property type="entry name" value="C2"/>
    <property type="match status" value="1"/>
</dbReference>
<feature type="region of interest" description="Disordered" evidence="1">
    <location>
        <begin position="41"/>
        <end position="67"/>
    </location>
</feature>
<gene>
    <name evidence="3" type="ORF">KK1_018174</name>
</gene>
<proteinExistence type="predicted"/>
<dbReference type="InterPro" id="IPR044750">
    <property type="entry name" value="C2_SRC2/BAP"/>
</dbReference>
<dbReference type="OMA" id="EWNHEIR"/>
<dbReference type="PANTHER" id="PTHR32246">
    <property type="entry name" value="INGRESSION PROTEIN FIC1"/>
    <property type="match status" value="1"/>
</dbReference>
<dbReference type="GO" id="GO:0006952">
    <property type="term" value="P:defense response"/>
    <property type="evidence" value="ECO:0007669"/>
    <property type="project" value="InterPro"/>
</dbReference>
<organism evidence="3 4">
    <name type="scientific">Cajanus cajan</name>
    <name type="common">Pigeon pea</name>
    <name type="synonym">Cajanus indicus</name>
    <dbReference type="NCBI Taxonomy" id="3821"/>
    <lineage>
        <taxon>Eukaryota</taxon>
        <taxon>Viridiplantae</taxon>
        <taxon>Streptophyta</taxon>
        <taxon>Embryophyta</taxon>
        <taxon>Tracheophyta</taxon>
        <taxon>Spermatophyta</taxon>
        <taxon>Magnoliopsida</taxon>
        <taxon>eudicotyledons</taxon>
        <taxon>Gunneridae</taxon>
        <taxon>Pentapetalae</taxon>
        <taxon>rosids</taxon>
        <taxon>fabids</taxon>
        <taxon>Fabales</taxon>
        <taxon>Fabaceae</taxon>
        <taxon>Papilionoideae</taxon>
        <taxon>50 kb inversion clade</taxon>
        <taxon>NPAAA clade</taxon>
        <taxon>indigoferoid/millettioid clade</taxon>
        <taxon>Phaseoleae</taxon>
        <taxon>Cajanus</taxon>
    </lineage>
</organism>
<dbReference type="Gramene" id="C.cajan_17651.t">
    <property type="protein sequence ID" value="C.cajan_17651.t"/>
    <property type="gene ID" value="C.cajan_17651"/>
</dbReference>
<feature type="domain" description="C2" evidence="2">
    <location>
        <begin position="1"/>
        <end position="127"/>
    </location>
</feature>
<dbReference type="AlphaFoldDB" id="A0A151T986"/>
<dbReference type="Gene3D" id="2.60.40.150">
    <property type="entry name" value="C2 domain"/>
    <property type="match status" value="1"/>
</dbReference>
<dbReference type="InterPro" id="IPR000008">
    <property type="entry name" value="C2_dom"/>
</dbReference>
<protein>
    <recommendedName>
        <fullName evidence="2">C2 domain-containing protein</fullName>
    </recommendedName>
</protein>
<dbReference type="EMBL" id="CM003609">
    <property type="protein sequence ID" value="KYP63595.1"/>
    <property type="molecule type" value="Genomic_DNA"/>
</dbReference>
<dbReference type="SUPFAM" id="SSF49562">
    <property type="entry name" value="C2 domain (Calcium/lipid-binding domain, CaLB)"/>
    <property type="match status" value="1"/>
</dbReference>